<dbReference type="PANTHER" id="PTHR31744:SF216">
    <property type="entry name" value="NAC TRANSCRIPTION FACTOR"/>
    <property type="match status" value="1"/>
</dbReference>
<reference evidence="14" key="1">
    <citation type="submission" date="2016-02" db="EMBL/GenBank/DDBJ databases">
        <title>WGS assembly of Manihot esculenta.</title>
        <authorList>
            <person name="Bredeson J.V."/>
            <person name="Prochnik S.E."/>
            <person name="Lyons J.B."/>
            <person name="Schmutz J."/>
            <person name="Grimwood J."/>
            <person name="Vrebalov J."/>
            <person name="Bart R.S."/>
            <person name="Amuge T."/>
            <person name="Ferguson M.E."/>
            <person name="Green R."/>
            <person name="Putnam N."/>
            <person name="Stites J."/>
            <person name="Rounsley S."/>
            <person name="Rokhsar D.S."/>
        </authorList>
    </citation>
    <scope>NUCLEOTIDE SEQUENCE [LARGE SCALE GENOMIC DNA]</scope>
    <source>
        <tissue evidence="14">Leaf</tissue>
    </source>
</reference>
<evidence type="ECO:0000256" key="4">
    <source>
        <dbReference type="ARBA" id="ARBA00022989"/>
    </source>
</evidence>
<evidence type="ECO:0000256" key="11">
    <source>
        <dbReference type="SAM" id="MobiDB-lite"/>
    </source>
</evidence>
<feature type="compositionally biased region" description="Basic and acidic residues" evidence="11">
    <location>
        <begin position="497"/>
        <end position="506"/>
    </location>
</feature>
<gene>
    <name evidence="14" type="ORF">MANES_13G041100</name>
</gene>
<feature type="region of interest" description="Disordered" evidence="11">
    <location>
        <begin position="558"/>
        <end position="582"/>
    </location>
</feature>
<evidence type="ECO:0000256" key="7">
    <source>
        <dbReference type="ARBA" id="ARBA00023136"/>
    </source>
</evidence>
<dbReference type="Gene3D" id="2.170.150.80">
    <property type="entry name" value="NAC domain"/>
    <property type="match status" value="1"/>
</dbReference>
<feature type="transmembrane region" description="Helical" evidence="12">
    <location>
        <begin position="601"/>
        <end position="620"/>
    </location>
</feature>
<feature type="region of interest" description="Disordered" evidence="11">
    <location>
        <begin position="489"/>
        <end position="541"/>
    </location>
</feature>
<organism evidence="14">
    <name type="scientific">Manihot esculenta</name>
    <name type="common">Cassava</name>
    <name type="synonym">Jatropha manihot</name>
    <dbReference type="NCBI Taxonomy" id="3983"/>
    <lineage>
        <taxon>Eukaryota</taxon>
        <taxon>Viridiplantae</taxon>
        <taxon>Streptophyta</taxon>
        <taxon>Embryophyta</taxon>
        <taxon>Tracheophyta</taxon>
        <taxon>Spermatophyta</taxon>
        <taxon>Magnoliopsida</taxon>
        <taxon>eudicotyledons</taxon>
        <taxon>Gunneridae</taxon>
        <taxon>Pentapetalae</taxon>
        <taxon>rosids</taxon>
        <taxon>fabids</taxon>
        <taxon>Malpighiales</taxon>
        <taxon>Euphorbiaceae</taxon>
        <taxon>Crotonoideae</taxon>
        <taxon>Manihoteae</taxon>
        <taxon>Manihot</taxon>
    </lineage>
</organism>
<dbReference type="GO" id="GO:0006355">
    <property type="term" value="P:regulation of DNA-templated transcription"/>
    <property type="evidence" value="ECO:0007669"/>
    <property type="project" value="InterPro"/>
</dbReference>
<keyword evidence="10" id="KW-0539">Nucleus</keyword>
<evidence type="ECO:0000256" key="3">
    <source>
        <dbReference type="ARBA" id="ARBA00022692"/>
    </source>
</evidence>
<evidence type="ECO:0000256" key="8">
    <source>
        <dbReference type="ARBA" id="ARBA00023159"/>
    </source>
</evidence>
<dbReference type="Gramene" id="Manes.01G000155.1.v8.1">
    <property type="protein sequence ID" value="Manes.01G000155.1.v8.1.CDS"/>
    <property type="gene ID" value="Manes.01G000155.v8.1"/>
</dbReference>
<dbReference type="SUPFAM" id="SSF101941">
    <property type="entry name" value="NAC domain"/>
    <property type="match status" value="1"/>
</dbReference>
<dbReference type="SMR" id="A0A2C9UNR1"/>
<evidence type="ECO:0000256" key="10">
    <source>
        <dbReference type="ARBA" id="ARBA00023242"/>
    </source>
</evidence>
<feature type="region of interest" description="Disordered" evidence="11">
    <location>
        <begin position="331"/>
        <end position="360"/>
    </location>
</feature>
<dbReference type="STRING" id="3983.A0A2C9UNR1"/>
<keyword evidence="6" id="KW-0238">DNA-binding</keyword>
<evidence type="ECO:0000313" key="14">
    <source>
        <dbReference type="EMBL" id="OAY32724.1"/>
    </source>
</evidence>
<protein>
    <recommendedName>
        <fullName evidence="13">NAC domain-containing protein</fullName>
    </recommendedName>
</protein>
<dbReference type="GO" id="GO:0016020">
    <property type="term" value="C:membrane"/>
    <property type="evidence" value="ECO:0007669"/>
    <property type="project" value="UniProtKB-SubCell"/>
</dbReference>
<sequence length="623" mass="68630">MGVLSMESLPLGFRFRPTDEELINHYLRLKINGRNSEVEVIPEVDVCKWEPWDLPGLSVIKTDDPEWFFFCPRDRKYPNGQRSNRATDAGYWKATGKDRTIRARKSGCNPTSIGMKKTLVFYRGRAPKGERTNWIMHEYRATLKDLDGSAPGQGAFVLCRLFRKPEEKIEIVKYDEVDQSGYSLTTSKSSPDDTSSDLVQETATSAVQPRKPSEGIGRWLIDETDNMTTPSALLPVDSCCNSLSDVEDHVAEMTTMVHPQLEENSCQFGATPGEIDCKVFSPMQPQIQEDIAHYMDSPYADFGNDHNGFHFLDGTSEPDVSLTELLGEVFNNNDDFSGEESTSQKNPAVGSETDLSGHRPPVNFRVMDSGICHGADTEMAQVQMQASFGSWGAQASSFDFDGQLGSRNAGGLANSVGQDTQFAISAVGSSFGVFNSMDESSRLMNPMNHDSAVGGTGIKIRARQPQVRPCTDGFAIQGTAPRRLRLQKEFSAVPHGNRLEKDKNHNEDEDEEEDEDEDEEEDEVQSAVAEARDAGYNPDSDKLLAESQLHNSDKGIEIARESSSNLRSRVKHTGKSGGGEIGSSAFLDSAPEDHGHSSSSVYILGVVLVLILFVLLLGIWKCL</sequence>
<dbReference type="Pfam" id="PF02365">
    <property type="entry name" value="NAM"/>
    <property type="match status" value="1"/>
</dbReference>
<feature type="compositionally biased region" description="Low complexity" evidence="11">
    <location>
        <begin position="183"/>
        <end position="197"/>
    </location>
</feature>
<feature type="domain" description="NAC" evidence="13">
    <location>
        <begin position="9"/>
        <end position="164"/>
    </location>
</feature>
<accession>A0A2C9UNR1</accession>
<evidence type="ECO:0000256" key="12">
    <source>
        <dbReference type="SAM" id="Phobius"/>
    </source>
</evidence>
<dbReference type="FunFam" id="2.170.150.80:FF:000002">
    <property type="entry name" value="Nac domain-containing protein 86"/>
    <property type="match status" value="1"/>
</dbReference>
<evidence type="ECO:0000259" key="13">
    <source>
        <dbReference type="PROSITE" id="PS51005"/>
    </source>
</evidence>
<dbReference type="EMBL" id="CM004399">
    <property type="protein sequence ID" value="OAY32724.1"/>
    <property type="molecule type" value="Genomic_DNA"/>
</dbReference>
<evidence type="ECO:0000256" key="2">
    <source>
        <dbReference type="ARBA" id="ARBA00004167"/>
    </source>
</evidence>
<dbReference type="AlphaFoldDB" id="A0A2C9UNR1"/>
<dbReference type="InterPro" id="IPR036093">
    <property type="entry name" value="NAC_dom_sf"/>
</dbReference>
<keyword evidence="9" id="KW-0804">Transcription</keyword>
<evidence type="ECO:0000256" key="9">
    <source>
        <dbReference type="ARBA" id="ARBA00023163"/>
    </source>
</evidence>
<keyword evidence="7 12" id="KW-0472">Membrane</keyword>
<feature type="region of interest" description="Disordered" evidence="11">
    <location>
        <begin position="182"/>
        <end position="211"/>
    </location>
</feature>
<feature type="compositionally biased region" description="Polar residues" evidence="11">
    <location>
        <begin position="198"/>
        <end position="207"/>
    </location>
</feature>
<dbReference type="InterPro" id="IPR003441">
    <property type="entry name" value="NAC-dom"/>
</dbReference>
<evidence type="ECO:0000256" key="1">
    <source>
        <dbReference type="ARBA" id="ARBA00004123"/>
    </source>
</evidence>
<keyword evidence="4 12" id="KW-1133">Transmembrane helix</keyword>
<dbReference type="GO" id="GO:0000976">
    <property type="term" value="F:transcription cis-regulatory region binding"/>
    <property type="evidence" value="ECO:0007669"/>
    <property type="project" value="UniProtKB-ARBA"/>
</dbReference>
<proteinExistence type="predicted"/>
<feature type="compositionally biased region" description="Polar residues" evidence="11">
    <location>
        <begin position="331"/>
        <end position="346"/>
    </location>
</feature>
<dbReference type="GO" id="GO:0005634">
    <property type="term" value="C:nucleus"/>
    <property type="evidence" value="ECO:0007669"/>
    <property type="project" value="UniProtKB-SubCell"/>
</dbReference>
<evidence type="ECO:0000256" key="5">
    <source>
        <dbReference type="ARBA" id="ARBA00023015"/>
    </source>
</evidence>
<comment type="subcellular location">
    <subcellularLocation>
        <location evidence="2">Membrane</location>
        <topology evidence="2">Single-pass membrane protein</topology>
    </subcellularLocation>
    <subcellularLocation>
        <location evidence="1">Nucleus</location>
    </subcellularLocation>
</comment>
<keyword evidence="5" id="KW-0805">Transcription regulation</keyword>
<dbReference type="PANTHER" id="PTHR31744">
    <property type="entry name" value="PROTEIN CUP-SHAPED COTYLEDON 2-RELATED"/>
    <property type="match status" value="1"/>
</dbReference>
<keyword evidence="3 12" id="KW-0812">Transmembrane</keyword>
<keyword evidence="8" id="KW-0010">Activator</keyword>
<evidence type="ECO:0000256" key="6">
    <source>
        <dbReference type="ARBA" id="ARBA00023125"/>
    </source>
</evidence>
<feature type="compositionally biased region" description="Acidic residues" evidence="11">
    <location>
        <begin position="507"/>
        <end position="524"/>
    </location>
</feature>
<name>A0A2C9UNR1_MANES</name>
<dbReference type="PROSITE" id="PS51005">
    <property type="entry name" value="NAC"/>
    <property type="match status" value="1"/>
</dbReference>
<dbReference type="OrthoDB" id="737278at2759"/>